<accession>A0ABX1E5J0</accession>
<evidence type="ECO:0000256" key="6">
    <source>
        <dbReference type="ARBA" id="ARBA00022989"/>
    </source>
</evidence>
<dbReference type="PANTHER" id="PTHR36838">
    <property type="entry name" value="AUXIN EFFLUX CARRIER FAMILY PROTEIN"/>
    <property type="match status" value="1"/>
</dbReference>
<evidence type="ECO:0000256" key="1">
    <source>
        <dbReference type="ARBA" id="ARBA00004651"/>
    </source>
</evidence>
<feature type="transmembrane region" description="Helical" evidence="8">
    <location>
        <begin position="207"/>
        <end position="225"/>
    </location>
</feature>
<evidence type="ECO:0000256" key="8">
    <source>
        <dbReference type="SAM" id="Phobius"/>
    </source>
</evidence>
<comment type="caution">
    <text evidence="9">The sequence shown here is derived from an EMBL/GenBank/DDBJ whole genome shotgun (WGS) entry which is preliminary data.</text>
</comment>
<evidence type="ECO:0000256" key="3">
    <source>
        <dbReference type="ARBA" id="ARBA00022448"/>
    </source>
</evidence>
<feature type="transmembrane region" description="Helical" evidence="8">
    <location>
        <begin position="167"/>
        <end position="187"/>
    </location>
</feature>
<feature type="transmembrane region" description="Helical" evidence="8">
    <location>
        <begin position="66"/>
        <end position="88"/>
    </location>
</feature>
<evidence type="ECO:0000256" key="7">
    <source>
        <dbReference type="ARBA" id="ARBA00023136"/>
    </source>
</evidence>
<dbReference type="Proteomes" id="UP000787635">
    <property type="component" value="Unassembled WGS sequence"/>
</dbReference>
<feature type="transmembrane region" description="Helical" evidence="8">
    <location>
        <begin position="258"/>
        <end position="276"/>
    </location>
</feature>
<keyword evidence="5 8" id="KW-0812">Transmembrane</keyword>
<keyword evidence="7 8" id="KW-0472">Membrane</keyword>
<feature type="transmembrane region" description="Helical" evidence="8">
    <location>
        <begin position="37"/>
        <end position="54"/>
    </location>
</feature>
<dbReference type="InterPro" id="IPR038770">
    <property type="entry name" value="Na+/solute_symporter_sf"/>
</dbReference>
<reference evidence="9 10" key="1">
    <citation type="submission" date="2020-03" db="EMBL/GenBank/DDBJ databases">
        <title>Roseomonas selenitidurans sp. nov. isolated from urban soil.</title>
        <authorList>
            <person name="Liu H."/>
        </authorList>
    </citation>
    <scope>NUCLEOTIDE SEQUENCE [LARGE SCALE GENOMIC DNA]</scope>
    <source>
        <strain evidence="9 10">BU-1</strain>
    </source>
</reference>
<evidence type="ECO:0000313" key="10">
    <source>
        <dbReference type="Proteomes" id="UP000787635"/>
    </source>
</evidence>
<dbReference type="PANTHER" id="PTHR36838:SF3">
    <property type="entry name" value="TRANSPORTER AUXIN EFFLUX CARRIER EC FAMILY"/>
    <property type="match status" value="1"/>
</dbReference>
<name>A0ABX1E5J0_9PROT</name>
<dbReference type="Gene3D" id="1.20.1530.20">
    <property type="match status" value="1"/>
</dbReference>
<feature type="transmembrane region" description="Helical" evidence="8">
    <location>
        <begin position="126"/>
        <end position="146"/>
    </location>
</feature>
<evidence type="ECO:0000256" key="2">
    <source>
        <dbReference type="ARBA" id="ARBA00010145"/>
    </source>
</evidence>
<keyword evidence="10" id="KW-1185">Reference proteome</keyword>
<comment type="similarity">
    <text evidence="2">Belongs to the auxin efflux carrier (TC 2.A.69) family.</text>
</comment>
<gene>
    <name evidence="9" type="ORF">HEQ75_15370</name>
</gene>
<dbReference type="RefSeq" id="WP_168032109.1">
    <property type="nucleotide sequence ID" value="NZ_JAAVNE010000024.1"/>
</dbReference>
<evidence type="ECO:0000313" key="9">
    <source>
        <dbReference type="EMBL" id="NKC32241.1"/>
    </source>
</evidence>
<feature type="transmembrane region" description="Helical" evidence="8">
    <location>
        <begin position="6"/>
        <end position="25"/>
    </location>
</feature>
<feature type="transmembrane region" description="Helical" evidence="8">
    <location>
        <begin position="288"/>
        <end position="308"/>
    </location>
</feature>
<feature type="transmembrane region" description="Helical" evidence="8">
    <location>
        <begin position="232"/>
        <end position="252"/>
    </location>
</feature>
<dbReference type="EMBL" id="JAAVNE010000024">
    <property type="protein sequence ID" value="NKC32241.1"/>
    <property type="molecule type" value="Genomic_DNA"/>
</dbReference>
<keyword evidence="6 8" id="KW-1133">Transmembrane helix</keyword>
<organism evidence="9 10">
    <name type="scientific">Falsiroseomonas selenitidurans</name>
    <dbReference type="NCBI Taxonomy" id="2716335"/>
    <lineage>
        <taxon>Bacteria</taxon>
        <taxon>Pseudomonadati</taxon>
        <taxon>Pseudomonadota</taxon>
        <taxon>Alphaproteobacteria</taxon>
        <taxon>Acetobacterales</taxon>
        <taxon>Roseomonadaceae</taxon>
        <taxon>Falsiroseomonas</taxon>
    </lineage>
</organism>
<evidence type="ECO:0000256" key="4">
    <source>
        <dbReference type="ARBA" id="ARBA00022475"/>
    </source>
</evidence>
<dbReference type="InterPro" id="IPR004776">
    <property type="entry name" value="Mem_transp_PIN-like"/>
</dbReference>
<sequence>MGSLAGVVEVVLPVFAMILLGFGAAKRKLVSEEGFKAMTLFVFGLAAPALLFAGGTQPHAGGGGAALALLSGSVLMFWLAVAGGRAVFRLKLGEASLFALSCIFGNSVMMGVPIIIAAYGPAGVPPMLGILAFTTMILLGQATVLTEVGLHANAPWRRVLGASLKGILRNPVVLAVVAAFLWTLLGLHLPDVARRTLEMMGAAAPPLALFCLGGGLAGIAGAALWQETTAIVAVKLVALPALVWGLARLLGLPPIEEAVAVTMAALPTGANAFILARRYATGTDRSGAAVVVTTALSVLTLSALIGHFRGILP</sequence>
<dbReference type="Pfam" id="PF03547">
    <property type="entry name" value="Mem_trans"/>
    <property type="match status" value="2"/>
</dbReference>
<keyword evidence="4" id="KW-1003">Cell membrane</keyword>
<protein>
    <submittedName>
        <fullName evidence="9">AEC family transporter</fullName>
    </submittedName>
</protein>
<comment type="subcellular location">
    <subcellularLocation>
        <location evidence="1">Cell membrane</location>
        <topology evidence="1">Multi-pass membrane protein</topology>
    </subcellularLocation>
</comment>
<keyword evidence="3" id="KW-0813">Transport</keyword>
<proteinExistence type="inferred from homology"/>
<evidence type="ECO:0000256" key="5">
    <source>
        <dbReference type="ARBA" id="ARBA00022692"/>
    </source>
</evidence>
<feature type="transmembrane region" description="Helical" evidence="8">
    <location>
        <begin position="95"/>
        <end position="120"/>
    </location>
</feature>